<reference evidence="4 5" key="1">
    <citation type="journal article" date="2011" name="Genome Biol. Evol.">
        <title>Integration of the genetic map and genome assembly of fugu facilitates insights into distinct features of genome evolution in teleosts and mammals.</title>
        <authorList>
            <person name="Kai W."/>
            <person name="Kikuchi K."/>
            <person name="Tohari S."/>
            <person name="Chew A.K."/>
            <person name="Tay A."/>
            <person name="Fujiwara A."/>
            <person name="Hosoya S."/>
            <person name="Suetake H."/>
            <person name="Naruse K."/>
            <person name="Brenner S."/>
            <person name="Suzuki Y."/>
            <person name="Venkatesh B."/>
        </authorList>
    </citation>
    <scope>NUCLEOTIDE SEQUENCE [LARGE SCALE GENOMIC DNA]</scope>
</reference>
<dbReference type="GO" id="GO:0009408">
    <property type="term" value="P:response to heat"/>
    <property type="evidence" value="ECO:0007669"/>
    <property type="project" value="TreeGrafter"/>
</dbReference>
<sequence>MFETKIYTHIYGIFINLRRVSLDVVHFLPSEISLRIRDGFLEVTGKHEERPDEHGFTARCFTRKYRLPAEADITKMVSTLSADGILTVEAPVPERSVPALTIIPIKVVVWPFCCQIFLRMTFADIY</sequence>
<comment type="similarity">
    <text evidence="1 2">Belongs to the small heat shock protein (HSP20) family.</text>
</comment>
<dbReference type="Ensembl" id="ENSTRUT00000041579.3">
    <property type="protein sequence ID" value="ENSTRUP00000041435.3"/>
    <property type="gene ID" value="ENSTRUG00000016207.3"/>
</dbReference>
<accession>H2UWV7</accession>
<reference evidence="4" key="3">
    <citation type="submission" date="2025-09" db="UniProtKB">
        <authorList>
            <consortium name="Ensembl"/>
        </authorList>
    </citation>
    <scope>IDENTIFICATION</scope>
</reference>
<dbReference type="InterPro" id="IPR001436">
    <property type="entry name" value="Alpha-crystallin/sHSP_animal"/>
</dbReference>
<dbReference type="SUPFAM" id="SSF49764">
    <property type="entry name" value="HSP20-like chaperones"/>
    <property type="match status" value="1"/>
</dbReference>
<dbReference type="GO" id="GO:0043066">
    <property type="term" value="P:negative regulation of apoptotic process"/>
    <property type="evidence" value="ECO:0007669"/>
    <property type="project" value="TreeGrafter"/>
</dbReference>
<dbReference type="GO" id="GO:0051082">
    <property type="term" value="F:unfolded protein binding"/>
    <property type="evidence" value="ECO:0007669"/>
    <property type="project" value="TreeGrafter"/>
</dbReference>
<evidence type="ECO:0000259" key="3">
    <source>
        <dbReference type="PROSITE" id="PS01031"/>
    </source>
</evidence>
<dbReference type="AlphaFoldDB" id="H2UWV7"/>
<dbReference type="GO" id="GO:0005634">
    <property type="term" value="C:nucleus"/>
    <property type="evidence" value="ECO:0007669"/>
    <property type="project" value="TreeGrafter"/>
</dbReference>
<organism evidence="4 5">
    <name type="scientific">Takifugu rubripes</name>
    <name type="common">Japanese pufferfish</name>
    <name type="synonym">Fugu rubripes</name>
    <dbReference type="NCBI Taxonomy" id="31033"/>
    <lineage>
        <taxon>Eukaryota</taxon>
        <taxon>Metazoa</taxon>
        <taxon>Chordata</taxon>
        <taxon>Craniata</taxon>
        <taxon>Vertebrata</taxon>
        <taxon>Euteleostomi</taxon>
        <taxon>Actinopterygii</taxon>
        <taxon>Neopterygii</taxon>
        <taxon>Teleostei</taxon>
        <taxon>Neoteleostei</taxon>
        <taxon>Acanthomorphata</taxon>
        <taxon>Eupercaria</taxon>
        <taxon>Tetraodontiformes</taxon>
        <taxon>Tetradontoidea</taxon>
        <taxon>Tetraodontidae</taxon>
        <taxon>Takifugu</taxon>
    </lineage>
</organism>
<dbReference type="Proteomes" id="UP000005226">
    <property type="component" value="Chromosome 21"/>
</dbReference>
<dbReference type="OMA" id="CCQIFLR"/>
<evidence type="ECO:0000256" key="1">
    <source>
        <dbReference type="PROSITE-ProRule" id="PRU00285"/>
    </source>
</evidence>
<dbReference type="InterPro" id="IPR002068">
    <property type="entry name" value="A-crystallin/Hsp20_dom"/>
</dbReference>
<dbReference type="eggNOG" id="KOG3591">
    <property type="taxonomic scope" value="Eukaryota"/>
</dbReference>
<name>H2UWV7_TAKRU</name>
<dbReference type="PRINTS" id="PR00299">
    <property type="entry name" value="ACRYSTALLIN"/>
</dbReference>
<keyword evidence="5" id="KW-1185">Reference proteome</keyword>
<dbReference type="InterPro" id="IPR008978">
    <property type="entry name" value="HSP20-like_chaperone"/>
</dbReference>
<proteinExistence type="inferred from homology"/>
<dbReference type="GeneTree" id="ENSGT00940000155882"/>
<dbReference type="Gene3D" id="2.60.40.790">
    <property type="match status" value="1"/>
</dbReference>
<dbReference type="HOGENOM" id="CLU_095001_0_2_1"/>
<feature type="domain" description="SHSP" evidence="3">
    <location>
        <begin position="1"/>
        <end position="108"/>
    </location>
</feature>
<protein>
    <recommendedName>
        <fullName evidence="3">SHSP domain-containing protein</fullName>
    </recommendedName>
</protein>
<dbReference type="InParanoid" id="H2UWV7"/>
<dbReference type="STRING" id="31033.ENSTRUP00000041435"/>
<dbReference type="PANTHER" id="PTHR45640">
    <property type="entry name" value="HEAT SHOCK PROTEIN HSP-12.2-RELATED"/>
    <property type="match status" value="1"/>
</dbReference>
<dbReference type="Pfam" id="PF00011">
    <property type="entry name" value="HSP20"/>
    <property type="match status" value="1"/>
</dbReference>
<evidence type="ECO:0000313" key="4">
    <source>
        <dbReference type="Ensembl" id="ENSTRUP00000041435.3"/>
    </source>
</evidence>
<evidence type="ECO:0000313" key="5">
    <source>
        <dbReference type="Proteomes" id="UP000005226"/>
    </source>
</evidence>
<reference evidence="4" key="2">
    <citation type="submission" date="2025-08" db="UniProtKB">
        <authorList>
            <consortium name="Ensembl"/>
        </authorList>
    </citation>
    <scope>IDENTIFICATION</scope>
</reference>
<dbReference type="GO" id="GO:0005737">
    <property type="term" value="C:cytoplasm"/>
    <property type="evidence" value="ECO:0007669"/>
    <property type="project" value="TreeGrafter"/>
</dbReference>
<dbReference type="GO" id="GO:0042026">
    <property type="term" value="P:protein refolding"/>
    <property type="evidence" value="ECO:0007669"/>
    <property type="project" value="TreeGrafter"/>
</dbReference>
<evidence type="ECO:0000256" key="2">
    <source>
        <dbReference type="RuleBase" id="RU003616"/>
    </source>
</evidence>
<dbReference type="PROSITE" id="PS01031">
    <property type="entry name" value="SHSP"/>
    <property type="match status" value="1"/>
</dbReference>
<gene>
    <name evidence="4" type="primary">LOC101065778</name>
</gene>
<dbReference type="PANTHER" id="PTHR45640:SF7">
    <property type="entry name" value="HEAT SHOCK PROTEIN BETA-1"/>
    <property type="match status" value="1"/>
</dbReference>